<name>A0ABQ9TNV5_SAGOE</name>
<keyword evidence="3" id="KW-1185">Reference proteome</keyword>
<proteinExistence type="predicted"/>
<dbReference type="Proteomes" id="UP001266305">
    <property type="component" value="Unassembled WGS sequence"/>
</dbReference>
<feature type="region of interest" description="Disordered" evidence="1">
    <location>
        <begin position="131"/>
        <end position="175"/>
    </location>
</feature>
<accession>A0ABQ9TNV5</accession>
<comment type="caution">
    <text evidence="2">The sequence shown here is derived from an EMBL/GenBank/DDBJ whole genome shotgun (WGS) entry which is preliminary data.</text>
</comment>
<organism evidence="2 3">
    <name type="scientific">Saguinus oedipus</name>
    <name type="common">Cotton-top tamarin</name>
    <name type="synonym">Oedipomidas oedipus</name>
    <dbReference type="NCBI Taxonomy" id="9490"/>
    <lineage>
        <taxon>Eukaryota</taxon>
        <taxon>Metazoa</taxon>
        <taxon>Chordata</taxon>
        <taxon>Craniata</taxon>
        <taxon>Vertebrata</taxon>
        <taxon>Euteleostomi</taxon>
        <taxon>Mammalia</taxon>
        <taxon>Eutheria</taxon>
        <taxon>Euarchontoglires</taxon>
        <taxon>Primates</taxon>
        <taxon>Haplorrhini</taxon>
        <taxon>Platyrrhini</taxon>
        <taxon>Cebidae</taxon>
        <taxon>Callitrichinae</taxon>
        <taxon>Saguinus</taxon>
    </lineage>
</organism>
<sequence>RETSECSGLRGQRSGEATAPRGESEPKSSSELPAHLVPGRPSRLSHPLRRRIRPQNACRCARKTSHMCPILFKGPPLLVRSCLLLQPCPPGAARLSRVLESIPPQGAAAVAWASRACSGFSWLSSHRGSSVSWEREHEGGDTSRAGKTSVPRCKAGGQKRDGRGSARRLSASRQL</sequence>
<reference evidence="2 3" key="1">
    <citation type="submission" date="2023-05" db="EMBL/GenBank/DDBJ databases">
        <title>B98-5 Cell Line De Novo Hybrid Assembly: An Optical Mapping Approach.</title>
        <authorList>
            <person name="Kananen K."/>
            <person name="Auerbach J.A."/>
            <person name="Kautto E."/>
            <person name="Blachly J.S."/>
        </authorList>
    </citation>
    <scope>NUCLEOTIDE SEQUENCE [LARGE SCALE GENOMIC DNA]</scope>
    <source>
        <strain evidence="2">B95-8</strain>
        <tissue evidence="2">Cell line</tissue>
    </source>
</reference>
<feature type="region of interest" description="Disordered" evidence="1">
    <location>
        <begin position="1"/>
        <end position="48"/>
    </location>
</feature>
<feature type="non-terminal residue" evidence="2">
    <location>
        <position position="1"/>
    </location>
</feature>
<gene>
    <name evidence="2" type="ORF">P7K49_035872</name>
</gene>
<evidence type="ECO:0000313" key="3">
    <source>
        <dbReference type="Proteomes" id="UP001266305"/>
    </source>
</evidence>
<evidence type="ECO:0000256" key="1">
    <source>
        <dbReference type="SAM" id="MobiDB-lite"/>
    </source>
</evidence>
<evidence type="ECO:0000313" key="2">
    <source>
        <dbReference type="EMBL" id="KAK2086447.1"/>
    </source>
</evidence>
<protein>
    <submittedName>
        <fullName evidence="2">Uncharacterized protein</fullName>
    </submittedName>
</protein>
<dbReference type="EMBL" id="JASSZA010000020">
    <property type="protein sequence ID" value="KAK2086447.1"/>
    <property type="molecule type" value="Genomic_DNA"/>
</dbReference>